<dbReference type="Proteomes" id="UP000254263">
    <property type="component" value="Unassembled WGS sequence"/>
</dbReference>
<keyword evidence="1" id="KW-0732">Signal</keyword>
<feature type="chain" id="PRO_5016896520" description="DUF4595 domain-containing protein" evidence="1">
    <location>
        <begin position="18"/>
        <end position="293"/>
    </location>
</feature>
<gene>
    <name evidence="2" type="ORF">NCTC13100_00724</name>
</gene>
<reference evidence="2 3" key="1">
    <citation type="submission" date="2018-06" db="EMBL/GenBank/DDBJ databases">
        <authorList>
            <consortium name="Pathogen Informatics"/>
            <person name="Doyle S."/>
        </authorList>
    </citation>
    <scope>NUCLEOTIDE SEQUENCE [LARGE SCALE GENOMIC DNA]</scope>
    <source>
        <strain evidence="2 3">NCTC13100</strain>
    </source>
</reference>
<proteinExistence type="predicted"/>
<name>A0A379DHX6_9PORP</name>
<protein>
    <recommendedName>
        <fullName evidence="4">DUF4595 domain-containing protein</fullName>
    </recommendedName>
</protein>
<dbReference type="PROSITE" id="PS51257">
    <property type="entry name" value="PROKAR_LIPOPROTEIN"/>
    <property type="match status" value="1"/>
</dbReference>
<evidence type="ECO:0000313" key="2">
    <source>
        <dbReference type="EMBL" id="SUB77597.1"/>
    </source>
</evidence>
<evidence type="ECO:0000313" key="3">
    <source>
        <dbReference type="Proteomes" id="UP000254263"/>
    </source>
</evidence>
<feature type="signal peptide" evidence="1">
    <location>
        <begin position="1"/>
        <end position="17"/>
    </location>
</feature>
<evidence type="ECO:0008006" key="4">
    <source>
        <dbReference type="Google" id="ProtNLM"/>
    </source>
</evidence>
<evidence type="ECO:0000256" key="1">
    <source>
        <dbReference type="SAM" id="SignalP"/>
    </source>
</evidence>
<sequence length="293" mass="33990">MKKIVFSIVTIMMLLLASCKSDTPTPSDGNQPGGETINVVRSINISYPPVSIGGINSDFTRFEYEYDKKGRLTEIDWEDSEENKEIDFDILYDINRILVNIDGNIDYKSEMDLNADNQVTKLQIKGKQILTSVNFTYEGKKLKSHSFVNPKSPKLNHVEVFEWKGDNLVKVYTKERGDLADQVSINIEYYPDLLNTCFPDITQHFDFMHLENNRIENYGLVPELRYLMGMRSRNLPKKVITEITSEFGGHKHHIFTKEITYKFDSKGRIDIVFVTSKEKNNTRPFKFEVKINY</sequence>
<dbReference type="AlphaFoldDB" id="A0A379DHX6"/>
<dbReference type="EMBL" id="UGTI01000001">
    <property type="protein sequence ID" value="SUB77597.1"/>
    <property type="molecule type" value="Genomic_DNA"/>
</dbReference>
<accession>A0A379DHX6</accession>
<organism evidence="2 3">
    <name type="scientific">Porphyromonas macacae</name>
    <dbReference type="NCBI Taxonomy" id="28115"/>
    <lineage>
        <taxon>Bacteria</taxon>
        <taxon>Pseudomonadati</taxon>
        <taxon>Bacteroidota</taxon>
        <taxon>Bacteroidia</taxon>
        <taxon>Bacteroidales</taxon>
        <taxon>Porphyromonadaceae</taxon>
        <taxon>Porphyromonas</taxon>
    </lineage>
</organism>